<reference evidence="2" key="1">
    <citation type="journal article" date="2023" name="Plant J.">
        <title>Genome sequences and population genomics provide insights into the demographic history, inbreeding, and mutation load of two 'living fossil' tree species of Dipteronia.</title>
        <authorList>
            <person name="Feng Y."/>
            <person name="Comes H.P."/>
            <person name="Chen J."/>
            <person name="Zhu S."/>
            <person name="Lu R."/>
            <person name="Zhang X."/>
            <person name="Li P."/>
            <person name="Qiu J."/>
            <person name="Olsen K.M."/>
            <person name="Qiu Y."/>
        </authorList>
    </citation>
    <scope>NUCLEOTIDE SEQUENCE</scope>
    <source>
        <strain evidence="2">KIB01</strain>
    </source>
</reference>
<name>A0AAE0CMW4_9ROSI</name>
<dbReference type="PANTHER" id="PTHR45786">
    <property type="entry name" value="DNA BINDING PROTEIN-LIKE"/>
    <property type="match status" value="1"/>
</dbReference>
<evidence type="ECO:0000259" key="1">
    <source>
        <dbReference type="Pfam" id="PF14214"/>
    </source>
</evidence>
<sequence>MYLDGPQDELSNSVDEDIDSSIGDRDIIIETQSKLLQRIDVKHPLYLGLQYHLLFPYGEDGYRDDVKLKLSINSKDNGRTNVSMREFVSFRLQNKDEESQLLFQSRKLFQQFIVNVYTMIEAERLNFIRFNQPQLREDKPSTTSDIDLMNSAAIPDEKEDRTLFAAVETYMMHGPCGQANLNSPYMGKCSKHFSKKFCTRTEIDEEGFPHYITRDDGRTVKKKSIELYNRSAVPYNPKLLLKYQAYINIEYTCQTRAIKYLFKYIHKDNDRFTATFSYSAPDDDKSRTTDEIQKYYDCRTFDVVVTFTFRHSLYVKIVSSCQPKTTVRFKKSRILHVNNRLDIPL</sequence>
<dbReference type="Proteomes" id="UP001280121">
    <property type="component" value="Unassembled WGS sequence"/>
</dbReference>
<dbReference type="AlphaFoldDB" id="A0AAE0CMW4"/>
<protein>
    <recommendedName>
        <fullName evidence="1">Helitron helicase-like domain-containing protein</fullName>
    </recommendedName>
</protein>
<feature type="domain" description="Helitron helicase-like" evidence="1">
    <location>
        <begin position="87"/>
        <end position="142"/>
    </location>
</feature>
<dbReference type="Pfam" id="PF14214">
    <property type="entry name" value="Helitron_like_N"/>
    <property type="match status" value="1"/>
</dbReference>
<evidence type="ECO:0000313" key="2">
    <source>
        <dbReference type="EMBL" id="KAK2656981.1"/>
    </source>
</evidence>
<dbReference type="PANTHER" id="PTHR45786:SF66">
    <property type="entry name" value="HOOK MOTIF PROTEIN, PUTATIVE-RELATED"/>
    <property type="match status" value="1"/>
</dbReference>
<gene>
    <name evidence="2" type="ORF">Ddye_010033</name>
</gene>
<comment type="caution">
    <text evidence="2">The sequence shown here is derived from an EMBL/GenBank/DDBJ whole genome shotgun (WGS) entry which is preliminary data.</text>
</comment>
<proteinExistence type="predicted"/>
<dbReference type="EMBL" id="JANJYI010000003">
    <property type="protein sequence ID" value="KAK2656981.1"/>
    <property type="molecule type" value="Genomic_DNA"/>
</dbReference>
<evidence type="ECO:0000313" key="3">
    <source>
        <dbReference type="Proteomes" id="UP001280121"/>
    </source>
</evidence>
<keyword evidence="3" id="KW-1185">Reference proteome</keyword>
<organism evidence="2 3">
    <name type="scientific">Dipteronia dyeriana</name>
    <dbReference type="NCBI Taxonomy" id="168575"/>
    <lineage>
        <taxon>Eukaryota</taxon>
        <taxon>Viridiplantae</taxon>
        <taxon>Streptophyta</taxon>
        <taxon>Embryophyta</taxon>
        <taxon>Tracheophyta</taxon>
        <taxon>Spermatophyta</taxon>
        <taxon>Magnoliopsida</taxon>
        <taxon>eudicotyledons</taxon>
        <taxon>Gunneridae</taxon>
        <taxon>Pentapetalae</taxon>
        <taxon>rosids</taxon>
        <taxon>malvids</taxon>
        <taxon>Sapindales</taxon>
        <taxon>Sapindaceae</taxon>
        <taxon>Hippocastanoideae</taxon>
        <taxon>Acereae</taxon>
        <taxon>Dipteronia</taxon>
    </lineage>
</organism>
<dbReference type="InterPro" id="IPR025476">
    <property type="entry name" value="Helitron_helicase-like"/>
</dbReference>
<accession>A0AAE0CMW4</accession>